<dbReference type="InterPro" id="IPR007401">
    <property type="entry name" value="DUF454"/>
</dbReference>
<name>A0A1G5RE25_9RHOB</name>
<evidence type="ECO:0000256" key="1">
    <source>
        <dbReference type="SAM" id="Phobius"/>
    </source>
</evidence>
<dbReference type="Pfam" id="PF04304">
    <property type="entry name" value="DUF454"/>
    <property type="match status" value="1"/>
</dbReference>
<organism evidence="2 3">
    <name type="scientific">Epibacterium ulvae</name>
    <dbReference type="NCBI Taxonomy" id="1156985"/>
    <lineage>
        <taxon>Bacteria</taxon>
        <taxon>Pseudomonadati</taxon>
        <taxon>Pseudomonadota</taxon>
        <taxon>Alphaproteobacteria</taxon>
        <taxon>Rhodobacterales</taxon>
        <taxon>Roseobacteraceae</taxon>
        <taxon>Epibacterium</taxon>
    </lineage>
</organism>
<dbReference type="AlphaFoldDB" id="A0A1G5RE25"/>
<evidence type="ECO:0008006" key="4">
    <source>
        <dbReference type="Google" id="ProtNLM"/>
    </source>
</evidence>
<evidence type="ECO:0000313" key="2">
    <source>
        <dbReference type="EMBL" id="SCZ72372.1"/>
    </source>
</evidence>
<dbReference type="PIRSF" id="PIRSF016789">
    <property type="entry name" value="DUF454"/>
    <property type="match status" value="1"/>
</dbReference>
<accession>A0A1G5RE25</accession>
<feature type="transmembrane region" description="Helical" evidence="1">
    <location>
        <begin position="96"/>
        <end position="113"/>
    </location>
</feature>
<dbReference type="RefSeq" id="WP_090220906.1">
    <property type="nucleotide sequence ID" value="NZ_FMWG01000014.1"/>
</dbReference>
<dbReference type="OrthoDB" id="9816293at2"/>
<dbReference type="Proteomes" id="UP000198767">
    <property type="component" value="Unassembled WGS sequence"/>
</dbReference>
<dbReference type="EMBL" id="FMWG01000014">
    <property type="protein sequence ID" value="SCZ72372.1"/>
    <property type="molecule type" value="Genomic_DNA"/>
</dbReference>
<keyword evidence="1" id="KW-1133">Transmembrane helix</keyword>
<dbReference type="PANTHER" id="PTHR35813">
    <property type="entry name" value="INNER MEMBRANE PROTEIN YBAN"/>
    <property type="match status" value="1"/>
</dbReference>
<gene>
    <name evidence="2" type="ORF">SAMN04488118_11445</name>
</gene>
<protein>
    <recommendedName>
        <fullName evidence="4">Inner membrane protein</fullName>
    </recommendedName>
</protein>
<dbReference type="STRING" id="1156985.SAMN04488118_11445"/>
<keyword evidence="3" id="KW-1185">Reference proteome</keyword>
<proteinExistence type="predicted"/>
<sequence>MRVLYSALGCLCVALAAIGAALPLLPTVPFLLLATFFFARSSERLHTWLIGHATFGPMIEDWQSSGVIRPKAKIAATVSVAAAFSLSLAYGLSLHLLLIQATTLSVVLLFIWTRPNG</sequence>
<keyword evidence="1" id="KW-0812">Transmembrane</keyword>
<evidence type="ECO:0000313" key="3">
    <source>
        <dbReference type="Proteomes" id="UP000198767"/>
    </source>
</evidence>
<feature type="transmembrane region" description="Helical" evidence="1">
    <location>
        <begin position="6"/>
        <end position="39"/>
    </location>
</feature>
<keyword evidence="1" id="KW-0472">Membrane</keyword>
<reference evidence="2 3" key="1">
    <citation type="submission" date="2016-10" db="EMBL/GenBank/DDBJ databases">
        <authorList>
            <person name="de Groot N.N."/>
        </authorList>
    </citation>
    <scope>NUCLEOTIDE SEQUENCE [LARGE SCALE GENOMIC DNA]</scope>
    <source>
        <strain evidence="2 3">U95</strain>
    </source>
</reference>
<dbReference type="GO" id="GO:0005886">
    <property type="term" value="C:plasma membrane"/>
    <property type="evidence" value="ECO:0007669"/>
    <property type="project" value="TreeGrafter"/>
</dbReference>
<dbReference type="PANTHER" id="PTHR35813:SF1">
    <property type="entry name" value="INNER MEMBRANE PROTEIN YBAN"/>
    <property type="match status" value="1"/>
</dbReference>